<reference evidence="2" key="1">
    <citation type="submission" date="2020-03" db="EMBL/GenBank/DDBJ databases">
        <authorList>
            <person name="Weist P."/>
        </authorList>
    </citation>
    <scope>NUCLEOTIDE SEQUENCE</scope>
</reference>
<dbReference type="Proteomes" id="UP001153269">
    <property type="component" value="Unassembled WGS sequence"/>
</dbReference>
<keyword evidence="3" id="KW-1185">Reference proteome</keyword>
<evidence type="ECO:0000313" key="3">
    <source>
        <dbReference type="Proteomes" id="UP001153269"/>
    </source>
</evidence>
<evidence type="ECO:0000256" key="1">
    <source>
        <dbReference type="SAM" id="MobiDB-lite"/>
    </source>
</evidence>
<name>A0A9N7TX24_PLEPL</name>
<feature type="region of interest" description="Disordered" evidence="1">
    <location>
        <begin position="26"/>
        <end position="45"/>
    </location>
</feature>
<feature type="region of interest" description="Disordered" evidence="1">
    <location>
        <begin position="81"/>
        <end position="133"/>
    </location>
</feature>
<feature type="region of interest" description="Disordered" evidence="1">
    <location>
        <begin position="138"/>
        <end position="157"/>
    </location>
</feature>
<dbReference type="EMBL" id="CADEAL010000461">
    <property type="protein sequence ID" value="CAB1420519.1"/>
    <property type="molecule type" value="Genomic_DNA"/>
</dbReference>
<feature type="compositionally biased region" description="Basic and acidic residues" evidence="1">
    <location>
        <begin position="138"/>
        <end position="151"/>
    </location>
</feature>
<gene>
    <name evidence="2" type="ORF">PLEPLA_LOCUS8394</name>
</gene>
<protein>
    <submittedName>
        <fullName evidence="2">Uncharacterized protein</fullName>
    </submittedName>
</protein>
<dbReference type="AlphaFoldDB" id="A0A9N7TX24"/>
<accession>A0A9N7TX24</accession>
<evidence type="ECO:0000313" key="2">
    <source>
        <dbReference type="EMBL" id="CAB1420519.1"/>
    </source>
</evidence>
<sequence length="157" mass="16769">MRMGKTGDRTADLQLVRSLVPHSVPCKTLTPPASPRKATSIVSDTSHPAHGLFSLLPSGRSGDGEWMPHLQSFAAVGVQPSEAGHRPAPHQGMDSSPKMEKQGSEQPSRLYLSAMHINENADHPKATSSSGKLIYKISEGKEGALHSKARENSASIK</sequence>
<comment type="caution">
    <text evidence="2">The sequence shown here is derived from an EMBL/GenBank/DDBJ whole genome shotgun (WGS) entry which is preliminary data.</text>
</comment>
<proteinExistence type="predicted"/>
<organism evidence="2 3">
    <name type="scientific">Pleuronectes platessa</name>
    <name type="common">European plaice</name>
    <dbReference type="NCBI Taxonomy" id="8262"/>
    <lineage>
        <taxon>Eukaryota</taxon>
        <taxon>Metazoa</taxon>
        <taxon>Chordata</taxon>
        <taxon>Craniata</taxon>
        <taxon>Vertebrata</taxon>
        <taxon>Euteleostomi</taxon>
        <taxon>Actinopterygii</taxon>
        <taxon>Neopterygii</taxon>
        <taxon>Teleostei</taxon>
        <taxon>Neoteleostei</taxon>
        <taxon>Acanthomorphata</taxon>
        <taxon>Carangaria</taxon>
        <taxon>Pleuronectiformes</taxon>
        <taxon>Pleuronectoidei</taxon>
        <taxon>Pleuronectidae</taxon>
        <taxon>Pleuronectes</taxon>
    </lineage>
</organism>